<dbReference type="PATRIC" id="fig|227377.7.peg.1756"/>
<organism evidence="1 2">
    <name type="scientific">Coxiella burnetii (strain RSA 493 / Nine Mile phase I)</name>
    <dbReference type="NCBI Taxonomy" id="227377"/>
    <lineage>
        <taxon>Bacteria</taxon>
        <taxon>Pseudomonadati</taxon>
        <taxon>Pseudomonadota</taxon>
        <taxon>Gammaproteobacteria</taxon>
        <taxon>Legionellales</taxon>
        <taxon>Coxiellaceae</taxon>
        <taxon>Coxiella</taxon>
    </lineage>
</organism>
<keyword evidence="2" id="KW-1185">Reference proteome</keyword>
<dbReference type="HOGENOM" id="CLU_1710201_0_0_6"/>
<dbReference type="STRING" id="227377.CBU_1768"/>
<protein>
    <submittedName>
        <fullName evidence="1">Hypothetical exported protein</fullName>
    </submittedName>
</protein>
<sequence>MYKLLSYPLFLLGLMYFTIPITYALTCPNSFKFTCRAGSDKQHTMCKIHSSVSPRWHFVAPDEPISGMVRGDDPHSAPSVLPPGKYRATYSMALYEKIKRLNGMNAYCYYTIFGSLVGLYNVNYRNDLGKEWTWVFPGYICNQAAGNCQFIHK</sequence>
<accession>Q83AW0</accession>
<dbReference type="GeneID" id="1209679"/>
<reference evidence="1 2" key="1">
    <citation type="journal article" date="2003" name="Proc. Natl. Acad. Sci. U.S.A.">
        <title>Complete genome sequence of the Q-fever pathogen, Coxiella burnetii.</title>
        <authorList>
            <person name="Seshadri R."/>
            <person name="Paulsen I.T."/>
            <person name="Eisen J.A."/>
            <person name="Read T.D."/>
            <person name="Nelson K.E."/>
            <person name="Nelson W.C."/>
            <person name="Ward N.L."/>
            <person name="Tettelin H."/>
            <person name="Davidsen T.M."/>
            <person name="Beanan M.J."/>
            <person name="Deboy R.T."/>
            <person name="Daugherty S.C."/>
            <person name="Brinkac L.M."/>
            <person name="Madupu R."/>
            <person name="Dodson R.J."/>
            <person name="Khouri H.M."/>
            <person name="Lee K.H."/>
            <person name="Carty H.A."/>
            <person name="Scanlan D."/>
            <person name="Heinzen R.A."/>
            <person name="Thompson H.A."/>
            <person name="Samuel J.E."/>
            <person name="Fraser C.M."/>
            <person name="Heidelberg J.F."/>
        </authorList>
    </citation>
    <scope>NUCLEOTIDE SEQUENCE [LARGE SCALE GENOMIC DNA]</scope>
    <source>
        <strain evidence="2">RSA 493 / Nine Mile phase I</strain>
    </source>
</reference>
<dbReference type="RefSeq" id="NP_820748.1">
    <property type="nucleotide sequence ID" value="NC_002971.4"/>
</dbReference>
<proteinExistence type="predicted"/>
<name>Q83AW0_COXBU</name>
<dbReference type="KEGG" id="cbu:CBU_1768"/>
<dbReference type="EnsemblBacteria" id="AAO91262">
    <property type="protein sequence ID" value="AAO91262"/>
    <property type="gene ID" value="CBU_1768"/>
</dbReference>
<dbReference type="Proteomes" id="UP000002671">
    <property type="component" value="Chromosome"/>
</dbReference>
<dbReference type="EMBL" id="AE016828">
    <property type="protein sequence ID" value="AAO91262.1"/>
    <property type="molecule type" value="Genomic_DNA"/>
</dbReference>
<evidence type="ECO:0000313" key="1">
    <source>
        <dbReference type="EMBL" id="AAO91262.1"/>
    </source>
</evidence>
<dbReference type="AlphaFoldDB" id="Q83AW0"/>
<reference evidence="1 2" key="2">
    <citation type="journal article" date="2009" name="Infect. Immun.">
        <title>Comparative genomics reveal extensive transposon-mediated genomic plasticity and diversity among potential effector proteins within the genus Coxiella.</title>
        <authorList>
            <person name="Beare P.A."/>
            <person name="Unsworth N."/>
            <person name="Andoh M."/>
            <person name="Voth D.E."/>
            <person name="Omsland A."/>
            <person name="Gilk S.D."/>
            <person name="Williams K.P."/>
            <person name="Sobral B.W."/>
            <person name="Kupko J.J.III."/>
            <person name="Porcella S.F."/>
            <person name="Samuel J.E."/>
            <person name="Heinzen R.A."/>
        </authorList>
    </citation>
    <scope>NUCLEOTIDE SEQUENCE [LARGE SCALE GENOMIC DNA]</scope>
    <source>
        <strain evidence="2">RSA 493 / Nine Mile phase I</strain>
    </source>
</reference>
<evidence type="ECO:0000313" key="2">
    <source>
        <dbReference type="Proteomes" id="UP000002671"/>
    </source>
</evidence>
<gene>
    <name evidence="1" type="ordered locus">CBU_1768</name>
</gene>
<dbReference type="RefSeq" id="WP_010958430.1">
    <property type="nucleotide sequence ID" value="NC_002971.4"/>
</dbReference>